<dbReference type="Proteomes" id="UP000257139">
    <property type="component" value="Chromosome CBM2594_b"/>
</dbReference>
<dbReference type="EMBL" id="LT978514">
    <property type="protein sequence ID" value="SPC23562.1"/>
    <property type="molecule type" value="Genomic_DNA"/>
</dbReference>
<feature type="region of interest" description="Disordered" evidence="1">
    <location>
        <begin position="67"/>
        <end position="93"/>
    </location>
</feature>
<gene>
    <name evidence="2" type="ORF">CBM2594_B80057</name>
</gene>
<evidence type="ECO:0000256" key="1">
    <source>
        <dbReference type="SAM" id="MobiDB-lite"/>
    </source>
</evidence>
<reference evidence="2 3" key="1">
    <citation type="submission" date="2018-01" db="EMBL/GenBank/DDBJ databases">
        <authorList>
            <person name="Clerissi C."/>
        </authorList>
    </citation>
    <scope>NUCLEOTIDE SEQUENCE [LARGE SCALE GENOMIC DNA]</scope>
    <source>
        <strain evidence="2">Cupriavidus taiwanensis STM 6021</strain>
    </source>
</reference>
<protein>
    <submittedName>
        <fullName evidence="2">Uncharacterized protein</fullName>
    </submittedName>
</protein>
<evidence type="ECO:0000313" key="3">
    <source>
        <dbReference type="Proteomes" id="UP000257139"/>
    </source>
</evidence>
<dbReference type="AlphaFoldDB" id="A0A7Z7JE51"/>
<organism evidence="2 3">
    <name type="scientific">Cupriavidus taiwanensis</name>
    <dbReference type="NCBI Taxonomy" id="164546"/>
    <lineage>
        <taxon>Bacteria</taxon>
        <taxon>Pseudomonadati</taxon>
        <taxon>Pseudomonadota</taxon>
        <taxon>Betaproteobacteria</taxon>
        <taxon>Burkholderiales</taxon>
        <taxon>Burkholderiaceae</taxon>
        <taxon>Cupriavidus</taxon>
    </lineage>
</organism>
<accession>A0A7Z7JE51</accession>
<name>A0A7Z7JE51_9BURK</name>
<sequence length="122" mass="13619">MGTGLRVDDEYPRPTHGVGRQFMRHRVPGKLTVLVLDSLARQWTGDAQRLGQRYGGIPTGVRIDLTAGGKREQQRTNRGRNAKVSQPAPTQFRERHHASFLELKVLTSMMAALVATGSAWRK</sequence>
<proteinExistence type="predicted"/>
<evidence type="ECO:0000313" key="2">
    <source>
        <dbReference type="EMBL" id="SPC23562.1"/>
    </source>
</evidence>